<dbReference type="GO" id="GO:0043565">
    <property type="term" value="F:sequence-specific DNA binding"/>
    <property type="evidence" value="ECO:0007669"/>
    <property type="project" value="InterPro"/>
</dbReference>
<evidence type="ECO:0000313" key="3">
    <source>
        <dbReference type="Proteomes" id="UP000594263"/>
    </source>
</evidence>
<reference evidence="2" key="1">
    <citation type="submission" date="2021-01" db="UniProtKB">
        <authorList>
            <consortium name="EnsemblPlants"/>
        </authorList>
    </citation>
    <scope>IDENTIFICATION</scope>
</reference>
<dbReference type="PANTHER" id="PTHR46354">
    <property type="entry name" value="DOG1 DOMAIN-CONTAINING PROTEIN"/>
    <property type="match status" value="1"/>
</dbReference>
<dbReference type="PROSITE" id="PS51806">
    <property type="entry name" value="DOG1"/>
    <property type="match status" value="1"/>
</dbReference>
<dbReference type="EnsemblPlants" id="Kaladp0010s0170.1.v1.1">
    <property type="protein sequence ID" value="Kaladp0010s0170.1.v1.1"/>
    <property type="gene ID" value="Kaladp0010s0170.v1.1"/>
</dbReference>
<evidence type="ECO:0000259" key="1">
    <source>
        <dbReference type="PROSITE" id="PS51806"/>
    </source>
</evidence>
<proteinExistence type="predicted"/>
<dbReference type="InterPro" id="IPR025422">
    <property type="entry name" value="TGA_domain"/>
</dbReference>
<organism evidence="2 3">
    <name type="scientific">Kalanchoe fedtschenkoi</name>
    <name type="common">Lavender scallops</name>
    <name type="synonym">South American air plant</name>
    <dbReference type="NCBI Taxonomy" id="63787"/>
    <lineage>
        <taxon>Eukaryota</taxon>
        <taxon>Viridiplantae</taxon>
        <taxon>Streptophyta</taxon>
        <taxon>Embryophyta</taxon>
        <taxon>Tracheophyta</taxon>
        <taxon>Spermatophyta</taxon>
        <taxon>Magnoliopsida</taxon>
        <taxon>eudicotyledons</taxon>
        <taxon>Gunneridae</taxon>
        <taxon>Pentapetalae</taxon>
        <taxon>Saxifragales</taxon>
        <taxon>Crassulaceae</taxon>
        <taxon>Kalanchoe</taxon>
    </lineage>
</organism>
<dbReference type="OMA" id="IEYYHAK"/>
<dbReference type="InterPro" id="IPR051886">
    <property type="entry name" value="Seed_Dev/Stress_Resp_Reg"/>
</dbReference>
<dbReference type="AlphaFoldDB" id="A0A7N0SWE1"/>
<keyword evidence="3" id="KW-1185">Reference proteome</keyword>
<name>A0A7N0SWE1_KALFE</name>
<dbReference type="Proteomes" id="UP000594263">
    <property type="component" value="Unplaced"/>
</dbReference>
<accession>A0A7N0SWE1</accession>
<dbReference type="Gramene" id="Kaladp0010s0170.1.v1.1">
    <property type="protein sequence ID" value="Kaladp0010s0170.1.v1.1"/>
    <property type="gene ID" value="Kaladp0010s0170.v1.1"/>
</dbReference>
<dbReference type="GO" id="GO:0006351">
    <property type="term" value="P:DNA-templated transcription"/>
    <property type="evidence" value="ECO:0007669"/>
    <property type="project" value="InterPro"/>
</dbReference>
<dbReference type="PANTHER" id="PTHR46354:SF13">
    <property type="entry name" value="PROTEIN DOG1-LIKE 4"/>
    <property type="match status" value="1"/>
</dbReference>
<protein>
    <recommendedName>
        <fullName evidence="1">DOG1 domain-containing protein</fullName>
    </recommendedName>
</protein>
<sequence length="112" mass="12740">MVSSSVDDVGLMHGFYRDWMGRQEGIFDELQSSVASPNSDDDEGDADARLSELVERATAHYIEYYHAKSRVAQDNVFLVFSPTWLTPLERSFLWITGFKPGLVFQITYTNPV</sequence>
<dbReference type="Pfam" id="PF14144">
    <property type="entry name" value="DOG1"/>
    <property type="match status" value="1"/>
</dbReference>
<evidence type="ECO:0000313" key="2">
    <source>
        <dbReference type="EnsemblPlants" id="Kaladp0010s0170.1.v1.1"/>
    </source>
</evidence>
<feature type="domain" description="DOG1" evidence="1">
    <location>
        <begin position="9"/>
        <end position="112"/>
    </location>
</feature>